<keyword evidence="7" id="KW-0206">Cytoskeleton</keyword>
<dbReference type="InterPro" id="IPR013602">
    <property type="entry name" value="Dynein_heavy_linker"/>
</dbReference>
<dbReference type="GO" id="GO:0042995">
    <property type="term" value="C:cell projection"/>
    <property type="evidence" value="ECO:0007669"/>
    <property type="project" value="UniProtKB-SubCell"/>
</dbReference>
<keyword evidence="10" id="KW-1185">Reference proteome</keyword>
<dbReference type="GO" id="GO:0045505">
    <property type="term" value="F:dynein intermediate chain binding"/>
    <property type="evidence" value="ECO:0007669"/>
    <property type="project" value="InterPro"/>
</dbReference>
<evidence type="ECO:0000256" key="3">
    <source>
        <dbReference type="ARBA" id="ARBA00022490"/>
    </source>
</evidence>
<dbReference type="PANTHER" id="PTHR22878">
    <property type="entry name" value="DYNEIN HEAVY CHAIN 6, AXONEMAL-LIKE-RELATED"/>
    <property type="match status" value="1"/>
</dbReference>
<keyword evidence="6" id="KW-0175">Coiled coil</keyword>
<dbReference type="GO" id="GO:0000166">
    <property type="term" value="F:nucleotide binding"/>
    <property type="evidence" value="ECO:0007669"/>
    <property type="project" value="UniProtKB-KW"/>
</dbReference>
<evidence type="ECO:0000256" key="6">
    <source>
        <dbReference type="ARBA" id="ARBA00023054"/>
    </source>
</evidence>
<dbReference type="PANTHER" id="PTHR22878:SF66">
    <property type="entry name" value="DYNEIN AXONEMAL HEAVY CHAIN 7"/>
    <property type="match status" value="1"/>
</dbReference>
<evidence type="ECO:0000256" key="1">
    <source>
        <dbReference type="ARBA" id="ARBA00004245"/>
    </source>
</evidence>
<evidence type="ECO:0000313" key="10">
    <source>
        <dbReference type="Proteomes" id="UP000269396"/>
    </source>
</evidence>
<comment type="subcellular location">
    <subcellularLocation>
        <location evidence="2">Cell projection</location>
    </subcellularLocation>
    <subcellularLocation>
        <location evidence="1">Cytoplasm</location>
        <location evidence="1">Cytoskeleton</location>
    </subcellularLocation>
</comment>
<accession>A0A183Q7R2</accession>
<name>A0A183Q7R2_9TREM</name>
<dbReference type="InterPro" id="IPR026983">
    <property type="entry name" value="DHC"/>
</dbReference>
<dbReference type="GO" id="GO:0007018">
    <property type="term" value="P:microtubule-based movement"/>
    <property type="evidence" value="ECO:0007669"/>
    <property type="project" value="InterPro"/>
</dbReference>
<dbReference type="Proteomes" id="UP000269396">
    <property type="component" value="Unassembled WGS sequence"/>
</dbReference>
<dbReference type="Gene3D" id="1.20.140.100">
    <property type="entry name" value="Dynein heavy chain, N-terminal domain 2"/>
    <property type="match status" value="1"/>
</dbReference>
<keyword evidence="3" id="KW-0963">Cytoplasm</keyword>
<dbReference type="AlphaFoldDB" id="A0A183Q7R2"/>
<keyword evidence="5" id="KW-0243">Dynein</keyword>
<gene>
    <name evidence="9" type="ORF">SMTD_LOCUS22648</name>
</gene>
<protein>
    <submittedName>
        <fullName evidence="9">Uncharacterized protein</fullName>
    </submittedName>
</protein>
<dbReference type="Pfam" id="PF08393">
    <property type="entry name" value="DHC_N2"/>
    <property type="match status" value="1"/>
</dbReference>
<sequence>MPDESRKFIIVDKIWKELMKQSNQNHSILTIITMENLLNKLQKSNQLLELILKGLNTYLEKKRLYFPRFFFLSNDELLEILSETNDPLRVQPHLKKCFEGIASLLFTKTLDITHIISSDNESVQLCNTISTLNTHGSVEKWLLQLETNMINSIQLNINNALNDYLIKLRKDWVKLWCGQ</sequence>
<evidence type="ECO:0000256" key="4">
    <source>
        <dbReference type="ARBA" id="ARBA00022741"/>
    </source>
</evidence>
<keyword evidence="4" id="KW-0547">Nucleotide-binding</keyword>
<organism evidence="9 10">
    <name type="scientific">Schistosoma mattheei</name>
    <dbReference type="NCBI Taxonomy" id="31246"/>
    <lineage>
        <taxon>Eukaryota</taxon>
        <taxon>Metazoa</taxon>
        <taxon>Spiralia</taxon>
        <taxon>Lophotrochozoa</taxon>
        <taxon>Platyhelminthes</taxon>
        <taxon>Trematoda</taxon>
        <taxon>Digenea</taxon>
        <taxon>Strigeidida</taxon>
        <taxon>Schistosomatoidea</taxon>
        <taxon>Schistosomatidae</taxon>
        <taxon>Schistosoma</taxon>
    </lineage>
</organism>
<keyword evidence="8" id="KW-0966">Cell projection</keyword>
<dbReference type="STRING" id="31246.A0A183Q7R2"/>
<dbReference type="EMBL" id="UZAL01052897">
    <property type="protein sequence ID" value="VDP87892.1"/>
    <property type="molecule type" value="Genomic_DNA"/>
</dbReference>
<dbReference type="GO" id="GO:0051959">
    <property type="term" value="F:dynein light intermediate chain binding"/>
    <property type="evidence" value="ECO:0007669"/>
    <property type="project" value="InterPro"/>
</dbReference>
<feature type="non-terminal residue" evidence="9">
    <location>
        <position position="179"/>
    </location>
</feature>
<evidence type="ECO:0000256" key="7">
    <source>
        <dbReference type="ARBA" id="ARBA00023212"/>
    </source>
</evidence>
<evidence type="ECO:0000256" key="5">
    <source>
        <dbReference type="ARBA" id="ARBA00023017"/>
    </source>
</evidence>
<dbReference type="GO" id="GO:0030286">
    <property type="term" value="C:dynein complex"/>
    <property type="evidence" value="ECO:0007669"/>
    <property type="project" value="UniProtKB-KW"/>
</dbReference>
<evidence type="ECO:0000256" key="8">
    <source>
        <dbReference type="ARBA" id="ARBA00023273"/>
    </source>
</evidence>
<dbReference type="Gene3D" id="3.20.180.20">
    <property type="entry name" value="Dynein heavy chain, N-terminal domain 2"/>
    <property type="match status" value="1"/>
</dbReference>
<dbReference type="InterPro" id="IPR042228">
    <property type="entry name" value="Dynein_linker_3"/>
</dbReference>
<dbReference type="FunFam" id="3.20.180.20:FF:000003">
    <property type="entry name" value="Dynein heavy chain 12, axonemal"/>
    <property type="match status" value="1"/>
</dbReference>
<reference evidence="9 10" key="1">
    <citation type="submission" date="2018-11" db="EMBL/GenBank/DDBJ databases">
        <authorList>
            <consortium name="Pathogen Informatics"/>
        </authorList>
    </citation>
    <scope>NUCLEOTIDE SEQUENCE [LARGE SCALE GENOMIC DNA]</scope>
    <source>
        <strain>Denwood</strain>
        <strain evidence="10">Zambia</strain>
    </source>
</reference>
<evidence type="ECO:0000313" key="9">
    <source>
        <dbReference type="EMBL" id="VDP87892.1"/>
    </source>
</evidence>
<proteinExistence type="predicted"/>
<evidence type="ECO:0000256" key="2">
    <source>
        <dbReference type="ARBA" id="ARBA00004316"/>
    </source>
</evidence>
<dbReference type="InterPro" id="IPR042222">
    <property type="entry name" value="Dynein_2_N"/>
</dbReference>